<name>A0ABX4H653_9BACT</name>
<organism evidence="1 2">
    <name type="scientific">Mycoplasmopsis agassizii</name>
    <dbReference type="NCBI Taxonomy" id="33922"/>
    <lineage>
        <taxon>Bacteria</taxon>
        <taxon>Bacillati</taxon>
        <taxon>Mycoplasmatota</taxon>
        <taxon>Mycoplasmoidales</taxon>
        <taxon>Metamycoplasmataceae</taxon>
        <taxon>Mycoplasmopsis</taxon>
    </lineage>
</organism>
<dbReference type="EMBL" id="NQMN01000001">
    <property type="protein sequence ID" value="PAF55374.1"/>
    <property type="molecule type" value="Genomic_DNA"/>
</dbReference>
<sequence>MLPSLTPLKMKDIFRYKKQHYNGHIIVISEDEDSYFFYELYKDRSLGNYAIKTEKQTYYIDKFTSYAVEKQYINHLVINENDEQNKLDVTSQVRLIRDVYDSWEKNFDNHKILYLKPNANYNLKSSDQVAAAKARHEKLASLQSNANSYQDELANNN</sequence>
<protein>
    <submittedName>
        <fullName evidence="1">Uncharacterized protein</fullName>
    </submittedName>
</protein>
<gene>
    <name evidence="1" type="ORF">CJF60_01640</name>
</gene>
<evidence type="ECO:0000313" key="1">
    <source>
        <dbReference type="EMBL" id="PAF55374.1"/>
    </source>
</evidence>
<keyword evidence="2" id="KW-1185">Reference proteome</keyword>
<accession>A0ABX4H653</accession>
<evidence type="ECO:0000313" key="2">
    <source>
        <dbReference type="Proteomes" id="UP000217033"/>
    </source>
</evidence>
<dbReference type="RefSeq" id="WP_084232857.1">
    <property type="nucleotide sequence ID" value="NZ_FWXE01000028.1"/>
</dbReference>
<reference evidence="1" key="1">
    <citation type="submission" date="2017-08" db="EMBL/GenBank/DDBJ databases">
        <authorList>
            <person name="Alvarez-Ponce D."/>
            <person name="Weitzman C.L."/>
            <person name="Tillett R.L."/>
            <person name="Sandmeier F.C."/>
            <person name="Tracy C.R."/>
        </authorList>
    </citation>
    <scope>NUCLEOTIDE SEQUENCE [LARGE SCALE GENOMIC DNA]</scope>
    <source>
        <strain evidence="1">PS6</strain>
    </source>
</reference>
<proteinExistence type="predicted"/>
<dbReference type="Proteomes" id="UP000217033">
    <property type="component" value="Unassembled WGS sequence"/>
</dbReference>
<comment type="caution">
    <text evidence="1">The sequence shown here is derived from an EMBL/GenBank/DDBJ whole genome shotgun (WGS) entry which is preliminary data.</text>
</comment>